<organism evidence="2 3">
    <name type="scientific">Nyssa sinensis</name>
    <dbReference type="NCBI Taxonomy" id="561372"/>
    <lineage>
        <taxon>Eukaryota</taxon>
        <taxon>Viridiplantae</taxon>
        <taxon>Streptophyta</taxon>
        <taxon>Embryophyta</taxon>
        <taxon>Tracheophyta</taxon>
        <taxon>Spermatophyta</taxon>
        <taxon>Magnoliopsida</taxon>
        <taxon>eudicotyledons</taxon>
        <taxon>Gunneridae</taxon>
        <taxon>Pentapetalae</taxon>
        <taxon>asterids</taxon>
        <taxon>Cornales</taxon>
        <taxon>Nyssaceae</taxon>
        <taxon>Nyssa</taxon>
    </lineage>
</organism>
<dbReference type="AlphaFoldDB" id="A0A5J5BZW7"/>
<evidence type="ECO:0000313" key="3">
    <source>
        <dbReference type="Proteomes" id="UP000325577"/>
    </source>
</evidence>
<proteinExistence type="predicted"/>
<keyword evidence="1" id="KW-0812">Transmembrane</keyword>
<keyword evidence="1" id="KW-0472">Membrane</keyword>
<feature type="transmembrane region" description="Helical" evidence="1">
    <location>
        <begin position="54"/>
        <end position="76"/>
    </location>
</feature>
<dbReference type="Proteomes" id="UP000325577">
    <property type="component" value="Linkage Group LG0"/>
</dbReference>
<reference evidence="2 3" key="1">
    <citation type="submission" date="2019-09" db="EMBL/GenBank/DDBJ databases">
        <title>A chromosome-level genome assembly of the Chinese tupelo Nyssa sinensis.</title>
        <authorList>
            <person name="Yang X."/>
            <person name="Kang M."/>
            <person name="Yang Y."/>
            <person name="Xiong H."/>
            <person name="Wang M."/>
            <person name="Zhang Z."/>
            <person name="Wang Z."/>
            <person name="Wu H."/>
            <person name="Ma T."/>
            <person name="Liu J."/>
            <person name="Xi Z."/>
        </authorList>
    </citation>
    <scope>NUCLEOTIDE SEQUENCE [LARGE SCALE GENOMIC DNA]</scope>
    <source>
        <strain evidence="2">J267</strain>
        <tissue evidence="2">Leaf</tissue>
    </source>
</reference>
<protein>
    <submittedName>
        <fullName evidence="2">Uncharacterized protein</fullName>
    </submittedName>
</protein>
<accession>A0A5J5BZW7</accession>
<name>A0A5J5BZW7_9ASTE</name>
<keyword evidence="3" id="KW-1185">Reference proteome</keyword>
<sequence>MKKSMATFSMLSSKPRSIPWFITYRKPHSSQEVESFKISLWNSSLLLFRSFEKLIMGMLLYEDFVILAGVGLSAMSRTNLSGMAMDLAFLNSWTSLMWPSQMGVMCTGAMVTEFEGHKLPEKLRNSTW</sequence>
<gene>
    <name evidence="2" type="ORF">F0562_000235</name>
</gene>
<keyword evidence="1" id="KW-1133">Transmembrane helix</keyword>
<evidence type="ECO:0000313" key="2">
    <source>
        <dbReference type="EMBL" id="KAA8548499.1"/>
    </source>
</evidence>
<evidence type="ECO:0000256" key="1">
    <source>
        <dbReference type="SAM" id="Phobius"/>
    </source>
</evidence>
<dbReference type="EMBL" id="CM018031">
    <property type="protein sequence ID" value="KAA8548499.1"/>
    <property type="molecule type" value="Genomic_DNA"/>
</dbReference>